<comment type="caution">
    <text evidence="3">The sequence shown here is derived from an EMBL/GenBank/DDBJ whole genome shotgun (WGS) entry which is preliminary data.</text>
</comment>
<dbReference type="InterPro" id="IPR050471">
    <property type="entry name" value="AB_hydrolase"/>
</dbReference>
<dbReference type="InterPro" id="IPR000073">
    <property type="entry name" value="AB_hydrolase_1"/>
</dbReference>
<dbReference type="RefSeq" id="WP_197041096.1">
    <property type="nucleotide sequence ID" value="NZ_ASRX01000013.1"/>
</dbReference>
<reference evidence="3 4" key="1">
    <citation type="submission" date="2013-05" db="EMBL/GenBank/DDBJ databases">
        <title>Genome assembly of Chondromyces apiculatus DSM 436.</title>
        <authorList>
            <person name="Sharma G."/>
            <person name="Khatri I."/>
            <person name="Kaur C."/>
            <person name="Mayilraj S."/>
            <person name="Subramanian S."/>
        </authorList>
    </citation>
    <scope>NUCLEOTIDE SEQUENCE [LARGE SCALE GENOMIC DNA]</scope>
    <source>
        <strain evidence="3 4">DSM 436</strain>
    </source>
</reference>
<proteinExistence type="predicted"/>
<dbReference type="AlphaFoldDB" id="A0A017TE17"/>
<protein>
    <recommendedName>
        <fullName evidence="2">AB hydrolase-1 domain-containing protein</fullName>
    </recommendedName>
</protein>
<dbReference type="SUPFAM" id="SSF53474">
    <property type="entry name" value="alpha/beta-Hydrolases"/>
    <property type="match status" value="1"/>
</dbReference>
<gene>
    <name evidence="3" type="ORF">CAP_1289</name>
</gene>
<dbReference type="InterPro" id="IPR029058">
    <property type="entry name" value="AB_hydrolase_fold"/>
</dbReference>
<dbReference type="eggNOG" id="COG2267">
    <property type="taxonomic scope" value="Bacteria"/>
</dbReference>
<dbReference type="PANTHER" id="PTHR43433:SF5">
    <property type="entry name" value="AB HYDROLASE-1 DOMAIN-CONTAINING PROTEIN"/>
    <property type="match status" value="1"/>
</dbReference>
<feature type="chain" id="PRO_5001496898" description="AB hydrolase-1 domain-containing protein" evidence="1">
    <location>
        <begin position="21"/>
        <end position="241"/>
    </location>
</feature>
<dbReference type="Pfam" id="PF00561">
    <property type="entry name" value="Abhydrolase_1"/>
    <property type="match status" value="1"/>
</dbReference>
<evidence type="ECO:0000256" key="1">
    <source>
        <dbReference type="SAM" id="SignalP"/>
    </source>
</evidence>
<sequence>MVKAFVVASAMALVTLAGCASEPEKPGTPTPAAEALGARHQVILLDQRGHGESDKPRVPEAYGERMVTDVVELLDHLHLDRAHLGGYSMGSAMTRVLMARVPGRFITAHLGGGGVEETDEALKAEAEARDPVGTDPEEGEILAAFAEAQEDMPQPDTEVQGAIAAAWESWWPQPIDLTAIDFPVQAVNGEFDFPYSKTARMERELADFENVILPKRTHLTSIVEPLYIERLVAFVDGHDAD</sequence>
<dbReference type="STRING" id="1192034.CAP_1289"/>
<dbReference type="GO" id="GO:0046503">
    <property type="term" value="P:glycerolipid catabolic process"/>
    <property type="evidence" value="ECO:0007669"/>
    <property type="project" value="TreeGrafter"/>
</dbReference>
<evidence type="ECO:0000313" key="4">
    <source>
        <dbReference type="Proteomes" id="UP000019678"/>
    </source>
</evidence>
<organism evidence="3 4">
    <name type="scientific">Chondromyces apiculatus DSM 436</name>
    <dbReference type="NCBI Taxonomy" id="1192034"/>
    <lineage>
        <taxon>Bacteria</taxon>
        <taxon>Pseudomonadati</taxon>
        <taxon>Myxococcota</taxon>
        <taxon>Polyangia</taxon>
        <taxon>Polyangiales</taxon>
        <taxon>Polyangiaceae</taxon>
        <taxon>Chondromyces</taxon>
    </lineage>
</organism>
<dbReference type="EMBL" id="ASRX01000013">
    <property type="protein sequence ID" value="EYF07030.1"/>
    <property type="molecule type" value="Genomic_DNA"/>
</dbReference>
<dbReference type="Gene3D" id="3.40.50.1820">
    <property type="entry name" value="alpha/beta hydrolase"/>
    <property type="match status" value="1"/>
</dbReference>
<keyword evidence="4" id="KW-1185">Reference proteome</keyword>
<accession>A0A017TE17</accession>
<dbReference type="Proteomes" id="UP000019678">
    <property type="component" value="Unassembled WGS sequence"/>
</dbReference>
<dbReference type="GO" id="GO:0004806">
    <property type="term" value="F:triacylglycerol lipase activity"/>
    <property type="evidence" value="ECO:0007669"/>
    <property type="project" value="TreeGrafter"/>
</dbReference>
<keyword evidence="1" id="KW-0732">Signal</keyword>
<feature type="signal peptide" evidence="1">
    <location>
        <begin position="1"/>
        <end position="20"/>
    </location>
</feature>
<evidence type="ECO:0000313" key="3">
    <source>
        <dbReference type="EMBL" id="EYF07030.1"/>
    </source>
</evidence>
<dbReference type="PROSITE" id="PS51257">
    <property type="entry name" value="PROKAR_LIPOPROTEIN"/>
    <property type="match status" value="1"/>
</dbReference>
<feature type="domain" description="AB hydrolase-1" evidence="2">
    <location>
        <begin position="33"/>
        <end position="154"/>
    </location>
</feature>
<name>A0A017TE17_9BACT</name>
<dbReference type="PANTHER" id="PTHR43433">
    <property type="entry name" value="HYDROLASE, ALPHA/BETA FOLD FAMILY PROTEIN"/>
    <property type="match status" value="1"/>
</dbReference>
<evidence type="ECO:0000259" key="2">
    <source>
        <dbReference type="Pfam" id="PF00561"/>
    </source>
</evidence>